<dbReference type="InterPro" id="IPR038656">
    <property type="entry name" value="Peptidase_G1_sf"/>
</dbReference>
<dbReference type="AlphaFoldDB" id="A0A9P3GS45"/>
<dbReference type="SUPFAM" id="SSF49899">
    <property type="entry name" value="Concanavalin A-like lectins/glucanases"/>
    <property type="match status" value="1"/>
</dbReference>
<feature type="active site" description="Proton acceptor" evidence="1">
    <location>
        <position position="211"/>
    </location>
</feature>
<sequence>MLFSNVLVGSLIATAAYAFPTARERLNARTARRASSALHPEVVTFDASTAPRAKFSSRPKISNATHDEYSSNWGGAVLSEGAGTWTGVTGTFTVPVPSEPSGDTAGWASASAWVGIDGDTCGSAILQTGVDFTIQNGAVSYDAWFEWFPDAASDFSGFVIRAGDTITATVTASSANQGVASIWNQNTGVEVIANIGNAHALCQQDAEWIVEDFEENGGMVPFANFGTVTFNSASATKNGGSTVGPSGATVIDIYQNQQLTSTSIGGSSVTVSYI</sequence>
<dbReference type="PRINTS" id="PR00977">
    <property type="entry name" value="SCYTLDPTASE"/>
</dbReference>
<dbReference type="CDD" id="cd13426">
    <property type="entry name" value="Peptidase_G1"/>
    <property type="match status" value="1"/>
</dbReference>
<gene>
    <name evidence="3" type="ORF">PsYK624_163520</name>
</gene>
<dbReference type="Gene3D" id="2.60.120.700">
    <property type="entry name" value="Peptidase G1"/>
    <property type="match status" value="1"/>
</dbReference>
<dbReference type="GO" id="GO:0006508">
    <property type="term" value="P:proteolysis"/>
    <property type="evidence" value="ECO:0007669"/>
    <property type="project" value="InterPro"/>
</dbReference>
<dbReference type="PANTHER" id="PTHR37536">
    <property type="entry name" value="PUTATIVE (AFU_ORTHOLOGUE AFUA_3G02970)-RELATED"/>
    <property type="match status" value="1"/>
</dbReference>
<reference evidence="3 4" key="1">
    <citation type="submission" date="2021-08" db="EMBL/GenBank/DDBJ databases">
        <title>Draft Genome Sequence of Phanerochaete sordida strain YK-624.</title>
        <authorList>
            <person name="Mori T."/>
            <person name="Dohra H."/>
            <person name="Suzuki T."/>
            <person name="Kawagishi H."/>
            <person name="Hirai H."/>
        </authorList>
    </citation>
    <scope>NUCLEOTIDE SEQUENCE [LARGE SCALE GENOMIC DNA]</scope>
    <source>
        <strain evidence="3 4">YK-624</strain>
    </source>
</reference>
<protein>
    <submittedName>
        <fullName evidence="3">Aspergillopepsin-like protein</fullName>
    </submittedName>
</protein>
<feature type="signal peptide" evidence="2">
    <location>
        <begin position="1"/>
        <end position="18"/>
    </location>
</feature>
<dbReference type="GO" id="GO:0070007">
    <property type="term" value="F:glutamic-type endopeptidase activity"/>
    <property type="evidence" value="ECO:0007669"/>
    <property type="project" value="InterPro"/>
</dbReference>
<evidence type="ECO:0000313" key="4">
    <source>
        <dbReference type="Proteomes" id="UP000703269"/>
    </source>
</evidence>
<keyword evidence="2" id="KW-0732">Signal</keyword>
<accession>A0A9P3GS45</accession>
<dbReference type="InterPro" id="IPR000250">
    <property type="entry name" value="Peptidase_G1"/>
</dbReference>
<evidence type="ECO:0000256" key="1">
    <source>
        <dbReference type="PIRSR" id="PIRSR600250-50"/>
    </source>
</evidence>
<feature type="chain" id="PRO_5040203575" evidence="2">
    <location>
        <begin position="19"/>
        <end position="274"/>
    </location>
</feature>
<proteinExistence type="predicted"/>
<keyword evidence="4" id="KW-1185">Reference proteome</keyword>
<dbReference type="PANTHER" id="PTHR37536:SF1">
    <property type="entry name" value="ASPERGILLOPEPSIN, PUTAITVE (AFU_ORTHOLOGUE AFUA_7G01200)"/>
    <property type="match status" value="1"/>
</dbReference>
<dbReference type="EMBL" id="BPQB01000132">
    <property type="protein sequence ID" value="GJF00074.1"/>
    <property type="molecule type" value="Genomic_DNA"/>
</dbReference>
<dbReference type="Pfam" id="PF01828">
    <property type="entry name" value="Peptidase_A4"/>
    <property type="match status" value="1"/>
</dbReference>
<evidence type="ECO:0000313" key="3">
    <source>
        <dbReference type="EMBL" id="GJF00074.1"/>
    </source>
</evidence>
<organism evidence="3 4">
    <name type="scientific">Phanerochaete sordida</name>
    <dbReference type="NCBI Taxonomy" id="48140"/>
    <lineage>
        <taxon>Eukaryota</taxon>
        <taxon>Fungi</taxon>
        <taxon>Dikarya</taxon>
        <taxon>Basidiomycota</taxon>
        <taxon>Agaricomycotina</taxon>
        <taxon>Agaricomycetes</taxon>
        <taxon>Polyporales</taxon>
        <taxon>Phanerochaetaceae</taxon>
        <taxon>Phanerochaete</taxon>
    </lineage>
</organism>
<dbReference type="InterPro" id="IPR013320">
    <property type="entry name" value="ConA-like_dom_sf"/>
</dbReference>
<comment type="caution">
    <text evidence="3">The sequence shown here is derived from an EMBL/GenBank/DDBJ whole genome shotgun (WGS) entry which is preliminary data.</text>
</comment>
<name>A0A9P3GS45_9APHY</name>
<evidence type="ECO:0000256" key="2">
    <source>
        <dbReference type="SAM" id="SignalP"/>
    </source>
</evidence>
<dbReference type="Proteomes" id="UP000703269">
    <property type="component" value="Unassembled WGS sequence"/>
</dbReference>
<dbReference type="OrthoDB" id="2862635at2759"/>